<sequence length="1962" mass="212425">MSNVAPKSDTLADVQSDAALQSSAENASSPDMIREAATANAGTRASTSGTNAQPTRRAAPRTPPRMASPAKTKPSTSPQQLRRVVSHVWHSRSSPAGEHEKGDGHNGITQRARSTSPREASRDPTLSRPLAERSRSHLDQHSAGMRRSPSKSTTSEEEGAIDENEHAQPASQPAPTHASHRQSVGGERSQDSQSGNSWVQGSRDDSWGSHTGSYAAIRRESRDRYSPVSSQPAPPRRPPRTSDTYRPGKLSGRSAGLRIDSSRRDPYDDWERDRLREREWDRDRERDWERDRDRDREWSRSSIRHREHRDSLSALEERDRLRERDRDRWGGLSDRSAALHSPSTSTRAYPNPNAVSAGGMGKPAMRSWGSGSVASGARSDPSSPTTPRRAERDSQGTYKHTSDGRTHERDGASTRERDRESLSRTGGSRTTSEQPEVLTPSAADSQSQAVSREAPDMTRRTPPRTIKREVETPSRHLRAEDSAQSQDARVNIAGVSSQDVGEQDRHIPPPAVRPKAQSSDTEGHAASGGQTGSQTDARQLEQLPESLGVPVESSTQGSRDAKSAEAAAEQRPMAQKSDEAKPITSTITTEPPHRGVTPALLESSSSVVSLPVEAGNPETSTSTEASKDKDLQLSAISALSQQLLRTSEKALASPDVPTPALSAGSNLPAAAPTEAETPTPLKQAVAAPASGPTAAEDLAAMARYTQQENIDQRITTRQIALDTPLPRDVQTAPDVKPETDDAMDVDAPTIPAAVAAPIEEQSERAQVVDTPVTQVPSAGGVSLAAQIAAAEEKAPVSEGTATVSAAELTSEAAREDAGMFRDVDMVDDSNLKPSERGEVSLHLNIHPPDSSIATDVQSLPLLTPRTQRAREEIIKETRMHLFGLFKPDEAWITSMERSNKRLASQTTKSVIKSAVYGAPREMKQDQWMDEQDPEAERTRARLMTQLLSKKRRFIAKLEGLRQQYKALDDDWQRHCARLNRLAESREVSRRPMMQMSTSTPVVGSAAPSAAAGAEDSSAALLTPMALGAAVGRANRRSNQGAFPGFGDAVRSEAEFLEILASLESADMQDPNMRAARTTATAPDMLIDPDSHLRAPQSAAPLRLESDFDDDNGFVKDPVAFFLSDFDPDFWSEEEKITFEKRYLLFPKQFGKIAAALPDKTPSQCVRYYYLTKKLPGHEYKAMSAARNRERKRKAKFKPRKAKGSALMADLKSAAGDELEEEDAGASPLDTQDLGRRRSRMLTSSMDKQISTIAEEDEDSASRKRVNEEDGQGSAVEREEKRGRKGAKRGRKPGKSSVNASAALVATPNSETAEDSLLGIAADPVTLGEGLAAAASATKAKKRRTKTQISGVGSGTPGTPTETTGPALPLDEATKRARQPTSSYWSVAERNEFLRSLAIKGKDWDAVAEGLSNKSAAQARNFFQRNSVEADFAEAAAIAEQNADLPLQAREEAANVLALRRKGAEADAPKGGTFSGPGGMSLDSSVDAGPRGLRINSLLNDEPSDRSSPSTSRRPSVPDWFRSTQEGNGEQHLPHDTDAQERLRSSASGVGGPRQSAHETPIYVHQQQQWERTPLASRAEAPNTTFDAGERVQGPLSMHFNHQNDPAAHSDIYSRHSPLPSPAVQRSSAMPPPSSYTSSSSQRPGNPYAANSRAPRPYDQESSFQRSSTMSDIRASHLAERPSVRSSLLQESGSRSGFLHNREVEQSQPVRPELQHHSLSEGRLGPGSQSTSSVSAYGRSPSANSYSASPSAQRPLSVAGWHDATAGGSHAYDRRDERSRLPAREEYGRGDVRPQSWSSSILNPQTRPTSDLRHDSASPYASHSPAIREAAPVSHRSMSASPAYLQPHSAYSASNAAGASSANSVHRAPSPLSRPLSAHDSRPIPAAPLSTRQSPTMSTAGAYAYPTQQQRGEMHRSSPQLLHPEARLERPTLPSPSGMPHAQRGPPGSQQYTHSYRPPSSRR</sequence>
<dbReference type="InterPro" id="IPR017884">
    <property type="entry name" value="SANT_dom"/>
</dbReference>
<feature type="region of interest" description="Disordered" evidence="2">
    <location>
        <begin position="1"/>
        <end position="631"/>
    </location>
</feature>
<evidence type="ECO:0000256" key="2">
    <source>
        <dbReference type="SAM" id="MobiDB-lite"/>
    </source>
</evidence>
<organism evidence="4 5">
    <name type="scientific">Ceraceosorus bombacis</name>
    <dbReference type="NCBI Taxonomy" id="401625"/>
    <lineage>
        <taxon>Eukaryota</taxon>
        <taxon>Fungi</taxon>
        <taxon>Dikarya</taxon>
        <taxon>Basidiomycota</taxon>
        <taxon>Ustilaginomycotina</taxon>
        <taxon>Exobasidiomycetes</taxon>
        <taxon>Ceraceosorales</taxon>
        <taxon>Ceraceosoraceae</taxon>
        <taxon>Ceraceosorus</taxon>
    </lineage>
</organism>
<accession>A0A0N7L9Q6</accession>
<feature type="compositionally biased region" description="Polar residues" evidence="2">
    <location>
        <begin position="40"/>
        <end position="51"/>
    </location>
</feature>
<feature type="compositionally biased region" description="Low complexity" evidence="2">
    <location>
        <begin position="1848"/>
        <end position="1863"/>
    </location>
</feature>
<feature type="region of interest" description="Disordered" evidence="2">
    <location>
        <begin position="1336"/>
        <end position="1367"/>
    </location>
</feature>
<dbReference type="GO" id="GO:0006357">
    <property type="term" value="P:regulation of transcription by RNA polymerase II"/>
    <property type="evidence" value="ECO:0007669"/>
    <property type="project" value="TreeGrafter"/>
</dbReference>
<feature type="compositionally biased region" description="Polar residues" evidence="2">
    <location>
        <begin position="1659"/>
        <end position="1670"/>
    </location>
</feature>
<feature type="compositionally biased region" description="Basic and acidic residues" evidence="2">
    <location>
        <begin position="308"/>
        <end position="329"/>
    </location>
</feature>
<feature type="compositionally biased region" description="Low complexity" evidence="2">
    <location>
        <begin position="1634"/>
        <end position="1643"/>
    </location>
</feature>
<dbReference type="InterPro" id="IPR001005">
    <property type="entry name" value="SANT/Myb"/>
</dbReference>
<proteinExistence type="predicted"/>
<feature type="domain" description="SANT" evidence="3">
    <location>
        <begin position="1130"/>
        <end position="1176"/>
    </location>
</feature>
<feature type="compositionally biased region" description="Low complexity" evidence="2">
    <location>
        <begin position="82"/>
        <end position="94"/>
    </location>
</feature>
<feature type="compositionally biased region" description="Basic residues" evidence="2">
    <location>
        <begin position="1282"/>
        <end position="1293"/>
    </location>
</feature>
<dbReference type="PANTHER" id="PTHR13992:SF39">
    <property type="entry name" value="SMRTER, ISOFORM G"/>
    <property type="match status" value="1"/>
</dbReference>
<feature type="compositionally biased region" description="Basic and acidic residues" evidence="2">
    <location>
        <begin position="1673"/>
        <end position="1682"/>
    </location>
</feature>
<feature type="region of interest" description="Disordered" evidence="2">
    <location>
        <begin position="1181"/>
        <end position="1310"/>
    </location>
</feature>
<feature type="compositionally biased region" description="Low complexity" evidence="2">
    <location>
        <begin position="598"/>
        <end position="614"/>
    </location>
</feature>
<dbReference type="Proteomes" id="UP000054845">
    <property type="component" value="Unassembled WGS sequence"/>
</dbReference>
<feature type="region of interest" description="Disordered" evidence="2">
    <location>
        <begin position="649"/>
        <end position="692"/>
    </location>
</feature>
<feature type="coiled-coil region" evidence="1">
    <location>
        <begin position="943"/>
        <end position="970"/>
    </location>
</feature>
<feature type="compositionally biased region" description="Polar residues" evidence="2">
    <location>
        <begin position="1240"/>
        <end position="1251"/>
    </location>
</feature>
<name>A0A0N7L9Q6_9BASI</name>
<feature type="compositionally biased region" description="Basic and acidic residues" evidence="2">
    <location>
        <begin position="388"/>
        <end position="422"/>
    </location>
</feature>
<dbReference type="InterPro" id="IPR051571">
    <property type="entry name" value="N-CoR_corepressor"/>
</dbReference>
<feature type="compositionally biased region" description="Low complexity" evidence="2">
    <location>
        <begin position="668"/>
        <end position="692"/>
    </location>
</feature>
<dbReference type="PROSITE" id="PS51293">
    <property type="entry name" value="SANT"/>
    <property type="match status" value="1"/>
</dbReference>
<dbReference type="SMART" id="SM00717">
    <property type="entry name" value="SANT"/>
    <property type="match status" value="2"/>
</dbReference>
<protein>
    <submittedName>
        <fullName evidence="4">Nuclear receptor coregulator SMRT/SMRTER, contains Myb-like domains</fullName>
    </submittedName>
</protein>
<dbReference type="InterPro" id="IPR009057">
    <property type="entry name" value="Homeodomain-like_sf"/>
</dbReference>
<feature type="compositionally biased region" description="Basic residues" evidence="2">
    <location>
        <begin position="1188"/>
        <end position="1202"/>
    </location>
</feature>
<feature type="compositionally biased region" description="Basic and acidic residues" evidence="2">
    <location>
        <begin position="260"/>
        <end position="299"/>
    </location>
</feature>
<feature type="compositionally biased region" description="Basic and acidic residues" evidence="2">
    <location>
        <begin position="1531"/>
        <end position="1543"/>
    </location>
</feature>
<evidence type="ECO:0000259" key="3">
    <source>
        <dbReference type="PROSITE" id="PS51293"/>
    </source>
</evidence>
<feature type="compositionally biased region" description="Low complexity" evidence="2">
    <location>
        <begin position="423"/>
        <end position="432"/>
    </location>
</feature>
<feature type="compositionally biased region" description="Polar residues" evidence="2">
    <location>
        <begin position="1683"/>
        <end position="1694"/>
    </location>
</feature>
<feature type="compositionally biased region" description="Low complexity" evidence="2">
    <location>
        <begin position="1505"/>
        <end position="1514"/>
    </location>
</feature>
<feature type="compositionally biased region" description="Basic and acidic residues" evidence="2">
    <location>
        <begin position="130"/>
        <end position="140"/>
    </location>
</feature>
<feature type="compositionally biased region" description="Polar residues" evidence="2">
    <location>
        <begin position="18"/>
        <end position="29"/>
    </location>
</feature>
<dbReference type="STRING" id="401625.A0A0N7L9Q6"/>
<dbReference type="CDD" id="cd00167">
    <property type="entry name" value="SANT"/>
    <property type="match status" value="2"/>
</dbReference>
<feature type="compositionally biased region" description="Low complexity" evidence="2">
    <location>
        <begin position="1356"/>
        <end position="1365"/>
    </location>
</feature>
<keyword evidence="4" id="KW-0675">Receptor</keyword>
<feature type="compositionally biased region" description="Polar residues" evidence="2">
    <location>
        <begin position="482"/>
        <end position="500"/>
    </location>
</feature>
<dbReference type="PANTHER" id="PTHR13992">
    <property type="entry name" value="NUCLEAR RECEPTOR CO-REPRESSOR RELATED NCOR"/>
    <property type="match status" value="1"/>
</dbReference>
<feature type="region of interest" description="Disordered" evidence="2">
    <location>
        <begin position="1460"/>
        <end position="1962"/>
    </location>
</feature>
<dbReference type="SUPFAM" id="SSF46689">
    <property type="entry name" value="Homeodomain-like"/>
    <property type="match status" value="2"/>
</dbReference>
<dbReference type="EMBL" id="CCYA01000243">
    <property type="protein sequence ID" value="CEH14450.1"/>
    <property type="molecule type" value="Genomic_DNA"/>
</dbReference>
<feature type="compositionally biased region" description="Polar residues" evidence="2">
    <location>
        <begin position="1889"/>
        <end position="1898"/>
    </location>
</feature>
<feature type="compositionally biased region" description="Basic and acidic residues" evidence="2">
    <location>
        <begin position="466"/>
        <end position="481"/>
    </location>
</feature>
<dbReference type="Gene3D" id="1.10.10.60">
    <property type="entry name" value="Homeodomain-like"/>
    <property type="match status" value="1"/>
</dbReference>
<feature type="compositionally biased region" description="Polar residues" evidence="2">
    <location>
        <begin position="191"/>
        <end position="200"/>
    </location>
</feature>
<feature type="compositionally biased region" description="Polar residues" evidence="2">
    <location>
        <begin position="107"/>
        <end position="118"/>
    </location>
</feature>
<dbReference type="OrthoDB" id="10258692at2759"/>
<evidence type="ECO:0000313" key="5">
    <source>
        <dbReference type="Proteomes" id="UP000054845"/>
    </source>
</evidence>
<evidence type="ECO:0000313" key="4">
    <source>
        <dbReference type="EMBL" id="CEH14450.1"/>
    </source>
</evidence>
<feature type="compositionally biased region" description="Basic and acidic residues" evidence="2">
    <location>
        <begin position="1770"/>
        <end position="1791"/>
    </location>
</feature>
<feature type="compositionally biased region" description="Polar residues" evidence="2">
    <location>
        <begin position="1794"/>
        <end position="1808"/>
    </location>
</feature>
<evidence type="ECO:0000256" key="1">
    <source>
        <dbReference type="SAM" id="Coils"/>
    </source>
</evidence>
<reference evidence="4 5" key="1">
    <citation type="submission" date="2014-09" db="EMBL/GenBank/DDBJ databases">
        <authorList>
            <person name="Magalhaes I.L.F."/>
            <person name="Oliveira U."/>
            <person name="Santos F.R."/>
            <person name="Vidigal T.H.D.A."/>
            <person name="Brescovit A.D."/>
            <person name="Santos A.J."/>
        </authorList>
    </citation>
    <scope>NUCLEOTIDE SEQUENCE [LARGE SCALE GENOMIC DNA]</scope>
</reference>
<keyword evidence="5" id="KW-1185">Reference proteome</keyword>
<keyword evidence="1" id="KW-0175">Coiled coil</keyword>
<feature type="compositionally biased region" description="Low complexity" evidence="2">
    <location>
        <begin position="1739"/>
        <end position="1751"/>
    </location>
</feature>
<dbReference type="GO" id="GO:0034967">
    <property type="term" value="C:Set3 complex"/>
    <property type="evidence" value="ECO:0007669"/>
    <property type="project" value="TreeGrafter"/>
</dbReference>
<dbReference type="Gene3D" id="1.20.58.1880">
    <property type="match status" value="1"/>
</dbReference>